<evidence type="ECO:0000256" key="1">
    <source>
        <dbReference type="ARBA" id="ARBA00005298"/>
    </source>
</evidence>
<dbReference type="Proteomes" id="UP000095282">
    <property type="component" value="Unplaced"/>
</dbReference>
<dbReference type="GO" id="GO:0015031">
    <property type="term" value="P:protein transport"/>
    <property type="evidence" value="ECO:0007669"/>
    <property type="project" value="TreeGrafter"/>
</dbReference>
<reference evidence="4" key="1">
    <citation type="submission" date="2016-11" db="UniProtKB">
        <authorList>
            <consortium name="WormBaseParasite"/>
        </authorList>
    </citation>
    <scope>IDENTIFICATION</scope>
</reference>
<feature type="domain" description="Arrestin C-terminal-like" evidence="2">
    <location>
        <begin position="174"/>
        <end position="318"/>
    </location>
</feature>
<dbReference type="eggNOG" id="KOG3780">
    <property type="taxonomic scope" value="Eukaryota"/>
</dbReference>
<dbReference type="InterPro" id="IPR014756">
    <property type="entry name" value="Ig_E-set"/>
</dbReference>
<accession>A0A1I7TDN8</accession>
<sequence>MAATLQPEIEFEKEIYLPGEEVTGRAWMSTTKNMKVKTVEITFSGKSVTTWGCGGKPVATKKTPKGEETYVEMKHEVWAPDNEENTFPSGDYEWKFSFELPKDCPPSFEGKFGFVRYSVLLHMEIPNGKPKNVERAVTVSPIIDLNLIPGARDPTKIHLDNTAYYCQCMPCLPARGNVVYTLTSPKLGYVAGETVTVSGQIENGTSKPLRLIEARLNRKITYREELSSKGKKRQTQNADRFKSKIENQVLETKIERCNVGPRTNTEYAFTFTIPPVVATIRNSRFISVEYFVSIFGDTGMCNRGDRASLNILVGNVPVSSGSVALVPQKFVDGNAAQAWKSYLKPNYTYQVPYYG</sequence>
<organism evidence="3 4">
    <name type="scientific">Caenorhabditis tropicalis</name>
    <dbReference type="NCBI Taxonomy" id="1561998"/>
    <lineage>
        <taxon>Eukaryota</taxon>
        <taxon>Metazoa</taxon>
        <taxon>Ecdysozoa</taxon>
        <taxon>Nematoda</taxon>
        <taxon>Chromadorea</taxon>
        <taxon>Rhabditida</taxon>
        <taxon>Rhabditina</taxon>
        <taxon>Rhabditomorpha</taxon>
        <taxon>Rhabditoidea</taxon>
        <taxon>Rhabditidae</taxon>
        <taxon>Peloderinae</taxon>
        <taxon>Caenorhabditis</taxon>
    </lineage>
</organism>
<dbReference type="WBParaSite" id="Csp11.Scaffold586.g4907.t1">
    <property type="protein sequence ID" value="Csp11.Scaffold586.g4907.t1"/>
    <property type="gene ID" value="Csp11.Scaffold586.g4907"/>
</dbReference>
<dbReference type="AlphaFoldDB" id="A0A1I7TDN8"/>
<proteinExistence type="inferred from homology"/>
<dbReference type="InterPro" id="IPR014752">
    <property type="entry name" value="Arrestin-like_C"/>
</dbReference>
<dbReference type="InterPro" id="IPR050357">
    <property type="entry name" value="Arrestin_domain-protein"/>
</dbReference>
<dbReference type="SUPFAM" id="SSF81296">
    <property type="entry name" value="E set domains"/>
    <property type="match status" value="2"/>
</dbReference>
<protein>
    <submittedName>
        <fullName evidence="4">Arrestin_C domain-containing protein</fullName>
    </submittedName>
</protein>
<dbReference type="PANTHER" id="PTHR11188:SF151">
    <property type="entry name" value="ARRESTIN C-TERMINAL-LIKE DOMAIN-CONTAINING PROTEIN"/>
    <property type="match status" value="1"/>
</dbReference>
<keyword evidence="3" id="KW-1185">Reference proteome</keyword>
<evidence type="ECO:0000313" key="3">
    <source>
        <dbReference type="Proteomes" id="UP000095282"/>
    </source>
</evidence>
<dbReference type="Pfam" id="PF02752">
    <property type="entry name" value="Arrestin_C"/>
    <property type="match status" value="1"/>
</dbReference>
<dbReference type="SMART" id="SM01017">
    <property type="entry name" value="Arrestin_C"/>
    <property type="match status" value="1"/>
</dbReference>
<dbReference type="STRING" id="1561998.A0A1I7TDN8"/>
<dbReference type="GO" id="GO:0005737">
    <property type="term" value="C:cytoplasm"/>
    <property type="evidence" value="ECO:0007669"/>
    <property type="project" value="TreeGrafter"/>
</dbReference>
<name>A0A1I7TDN8_9PELO</name>
<dbReference type="InterPro" id="IPR011021">
    <property type="entry name" value="Arrestin-like_N"/>
</dbReference>
<dbReference type="Gene3D" id="2.60.40.640">
    <property type="match status" value="2"/>
</dbReference>
<dbReference type="Pfam" id="PF00339">
    <property type="entry name" value="Arrestin_N"/>
    <property type="match status" value="1"/>
</dbReference>
<comment type="similarity">
    <text evidence="1">Belongs to the arrestin family.</text>
</comment>
<evidence type="ECO:0000259" key="2">
    <source>
        <dbReference type="SMART" id="SM01017"/>
    </source>
</evidence>
<evidence type="ECO:0000313" key="4">
    <source>
        <dbReference type="WBParaSite" id="Csp11.Scaffold586.g4907.t1"/>
    </source>
</evidence>
<dbReference type="InterPro" id="IPR011022">
    <property type="entry name" value="Arrestin_C-like"/>
</dbReference>
<dbReference type="PANTHER" id="PTHR11188">
    <property type="entry name" value="ARRESTIN DOMAIN CONTAINING PROTEIN"/>
    <property type="match status" value="1"/>
</dbReference>